<dbReference type="Proteomes" id="UP001239111">
    <property type="component" value="Chromosome 1"/>
</dbReference>
<sequence>MANSSDTETASGSLNNSQPMPNTAVPLDDQSNAQSTHTQFNSGNSQQLSAVGMIEGITRTAIECFCLGLNKELMPFMASKEPSTLEAAIGLAITYEKRNNQRRDLYAEQESQSRTGLKCTFCHTIEAGAGSRSEERPPDKISERSNPEAPPVPAVPIATVTPVRDMGSNQCYHCHGFVPSGSHDSLPTSGNYVAAKARKLNLYLKVPSGSHDSLPTSGNYVAAKARKLNLYLKVPSGSHDSLPTSGNYVAAKARKLNKYLKVPSGSLDSLPTSGNYVAAKARKLNLYLMLLKYGNLKRDDMNYSLDLAGDDMNYSLDLAGDYSLDLAGDDMNYSLDLAGDDMNYSLDLAGDDMNYSLDLAGDDMNYSLDLAGDDMNYSLDLAGDDMNYSLDLAGDDMNYSLDLAGDDMNCSLDLADDDLVLLRFRKIMTLIWNFSRFGIRIRDLLKAKFSLVDRRTWPGVMKTLKTQSCLQEKFDP</sequence>
<reference evidence="1" key="1">
    <citation type="submission" date="2023-04" db="EMBL/GenBank/DDBJ databases">
        <title>A chromosome-level genome assembly of the parasitoid wasp Eretmocerus hayati.</title>
        <authorList>
            <person name="Zhong Y."/>
            <person name="Liu S."/>
            <person name="Liu Y."/>
        </authorList>
    </citation>
    <scope>NUCLEOTIDE SEQUENCE</scope>
    <source>
        <strain evidence="1">ZJU_SS_LIU_2023</strain>
    </source>
</reference>
<evidence type="ECO:0000313" key="2">
    <source>
        <dbReference type="Proteomes" id="UP001239111"/>
    </source>
</evidence>
<comment type="caution">
    <text evidence="1">The sequence shown here is derived from an EMBL/GenBank/DDBJ whole genome shotgun (WGS) entry which is preliminary data.</text>
</comment>
<dbReference type="EMBL" id="CM056741">
    <property type="protein sequence ID" value="KAJ8683556.1"/>
    <property type="molecule type" value="Genomic_DNA"/>
</dbReference>
<gene>
    <name evidence="1" type="ORF">QAD02_019348</name>
</gene>
<proteinExistence type="predicted"/>
<accession>A0ACC2PJB8</accession>
<evidence type="ECO:0000313" key="1">
    <source>
        <dbReference type="EMBL" id="KAJ8683556.1"/>
    </source>
</evidence>
<name>A0ACC2PJB8_9HYME</name>
<organism evidence="1 2">
    <name type="scientific">Eretmocerus hayati</name>
    <dbReference type="NCBI Taxonomy" id="131215"/>
    <lineage>
        <taxon>Eukaryota</taxon>
        <taxon>Metazoa</taxon>
        <taxon>Ecdysozoa</taxon>
        <taxon>Arthropoda</taxon>
        <taxon>Hexapoda</taxon>
        <taxon>Insecta</taxon>
        <taxon>Pterygota</taxon>
        <taxon>Neoptera</taxon>
        <taxon>Endopterygota</taxon>
        <taxon>Hymenoptera</taxon>
        <taxon>Apocrita</taxon>
        <taxon>Proctotrupomorpha</taxon>
        <taxon>Chalcidoidea</taxon>
        <taxon>Aphelinidae</taxon>
        <taxon>Aphelininae</taxon>
        <taxon>Eretmocerus</taxon>
    </lineage>
</organism>
<protein>
    <submittedName>
        <fullName evidence="1">Uncharacterized protein</fullName>
    </submittedName>
</protein>
<keyword evidence="2" id="KW-1185">Reference proteome</keyword>